<evidence type="ECO:0000313" key="2">
    <source>
        <dbReference type="Proteomes" id="UP000315289"/>
    </source>
</evidence>
<gene>
    <name evidence="1" type="ORF">NARC_10281</name>
</gene>
<evidence type="ECO:0000313" key="1">
    <source>
        <dbReference type="EMBL" id="TVP41875.1"/>
    </source>
</evidence>
<accession>A0A557SZ58</accession>
<dbReference type="Proteomes" id="UP000315289">
    <property type="component" value="Unassembled WGS sequence"/>
</dbReference>
<name>A0A557SZ58_9ARCH</name>
<comment type="caution">
    <text evidence="1">The sequence shown here is derived from an EMBL/GenBank/DDBJ whole genome shotgun (WGS) entry which is preliminary data.</text>
</comment>
<reference evidence="1 2" key="1">
    <citation type="journal article" date="2019" name="Front. Microbiol.">
        <title>Ammonia Oxidation by the Arctic Terrestrial Thaumarchaeote Candidatus Nitrosocosmicus arcticus Is Stimulated by Increasing Temperatures.</title>
        <authorList>
            <person name="Alves R.J.E."/>
            <person name="Kerou M."/>
            <person name="Zappe A."/>
            <person name="Bittner R."/>
            <person name="Abby S.S."/>
            <person name="Schmidt H.A."/>
            <person name="Pfeifer K."/>
            <person name="Schleper C."/>
        </authorList>
    </citation>
    <scope>NUCLEOTIDE SEQUENCE [LARGE SCALE GENOMIC DNA]</scope>
    <source>
        <strain evidence="1 2">Kfb</strain>
    </source>
</reference>
<sequence length="104" mass="11941">MIVVCNTSFPISLLRPLTPSSRSPGSDVVKAGLILRIQDIRLPNIAAIITKHAIFDVKNNNGLEYRQIIKPFCNWKRLLPELSIYDIQNKLIQNMFLYFLDDLI</sequence>
<keyword evidence="2" id="KW-1185">Reference proteome</keyword>
<proteinExistence type="predicted"/>
<dbReference type="EMBL" id="VOAH01000001">
    <property type="protein sequence ID" value="TVP41875.1"/>
    <property type="molecule type" value="Genomic_DNA"/>
</dbReference>
<protein>
    <submittedName>
        <fullName evidence="1">Uncharacterized protein</fullName>
    </submittedName>
</protein>
<dbReference type="AlphaFoldDB" id="A0A557SZ58"/>
<organism evidence="1 2">
    <name type="scientific">Candidatus Nitrosocosmicus arcticus</name>
    <dbReference type="NCBI Taxonomy" id="2035267"/>
    <lineage>
        <taxon>Archaea</taxon>
        <taxon>Nitrososphaerota</taxon>
        <taxon>Nitrososphaeria</taxon>
        <taxon>Nitrososphaerales</taxon>
        <taxon>Nitrososphaeraceae</taxon>
        <taxon>Candidatus Nitrosocosmicus</taxon>
    </lineage>
</organism>